<protein>
    <recommendedName>
        <fullName evidence="2">histidine kinase</fullName>
        <ecNumber evidence="2">2.7.13.3</ecNumber>
    </recommendedName>
</protein>
<dbReference type="SUPFAM" id="SSF55874">
    <property type="entry name" value="ATPase domain of HSP90 chaperone/DNA topoisomerase II/histidine kinase"/>
    <property type="match status" value="1"/>
</dbReference>
<dbReference type="EMBL" id="OFSM01000002">
    <property type="protein sequence ID" value="SOY27694.1"/>
    <property type="molecule type" value="Genomic_DNA"/>
</dbReference>
<keyword evidence="5" id="KW-0418">Kinase</keyword>
<evidence type="ECO:0000256" key="1">
    <source>
        <dbReference type="ARBA" id="ARBA00000085"/>
    </source>
</evidence>
<comment type="catalytic activity">
    <reaction evidence="1">
        <text>ATP + protein L-histidine = ADP + protein N-phospho-L-histidine.</text>
        <dbReference type="EC" id="2.7.13.3"/>
    </reaction>
</comment>
<dbReference type="InterPro" id="IPR036890">
    <property type="entry name" value="HATPase_C_sf"/>
</dbReference>
<keyword evidence="7" id="KW-1133">Transmembrane helix</keyword>
<dbReference type="PRINTS" id="PR00344">
    <property type="entry name" value="BCTRLSENSOR"/>
</dbReference>
<evidence type="ECO:0000313" key="10">
    <source>
        <dbReference type="Proteomes" id="UP000236311"/>
    </source>
</evidence>
<evidence type="ECO:0000256" key="2">
    <source>
        <dbReference type="ARBA" id="ARBA00012438"/>
    </source>
</evidence>
<gene>
    <name evidence="9" type="primary">sphS</name>
    <name evidence="9" type="ORF">AMURIS_00398</name>
</gene>
<keyword evidence="10" id="KW-1185">Reference proteome</keyword>
<dbReference type="Gene3D" id="3.30.565.10">
    <property type="entry name" value="Histidine kinase-like ATPase, C-terminal domain"/>
    <property type="match status" value="1"/>
</dbReference>
<dbReference type="EC" id="2.7.13.3" evidence="2"/>
<keyword evidence="7" id="KW-0812">Transmembrane</keyword>
<organism evidence="9 10">
    <name type="scientific">Acetatifactor muris</name>
    <dbReference type="NCBI Taxonomy" id="879566"/>
    <lineage>
        <taxon>Bacteria</taxon>
        <taxon>Bacillati</taxon>
        <taxon>Bacillota</taxon>
        <taxon>Clostridia</taxon>
        <taxon>Lachnospirales</taxon>
        <taxon>Lachnospiraceae</taxon>
        <taxon>Acetatifactor</taxon>
    </lineage>
</organism>
<keyword evidence="7" id="KW-0472">Membrane</keyword>
<keyword evidence="6" id="KW-0902">Two-component regulatory system</keyword>
<dbReference type="Proteomes" id="UP000236311">
    <property type="component" value="Unassembled WGS sequence"/>
</dbReference>
<dbReference type="InterPro" id="IPR005467">
    <property type="entry name" value="His_kinase_dom"/>
</dbReference>
<proteinExistence type="predicted"/>
<dbReference type="InterPro" id="IPR003594">
    <property type="entry name" value="HATPase_dom"/>
</dbReference>
<reference evidence="9 10" key="1">
    <citation type="submission" date="2018-01" db="EMBL/GenBank/DDBJ databases">
        <authorList>
            <person name="Gaut B.S."/>
            <person name="Morton B.R."/>
            <person name="Clegg M.T."/>
            <person name="Duvall M.R."/>
        </authorList>
    </citation>
    <scope>NUCLEOTIDE SEQUENCE [LARGE SCALE GENOMIC DNA]</scope>
    <source>
        <strain evidence="9">GP69</strain>
    </source>
</reference>
<dbReference type="GO" id="GO:0000155">
    <property type="term" value="F:phosphorelay sensor kinase activity"/>
    <property type="evidence" value="ECO:0007669"/>
    <property type="project" value="InterPro"/>
</dbReference>
<dbReference type="Pfam" id="PF00512">
    <property type="entry name" value="HisKA"/>
    <property type="match status" value="1"/>
</dbReference>
<evidence type="ECO:0000256" key="4">
    <source>
        <dbReference type="ARBA" id="ARBA00022679"/>
    </source>
</evidence>
<keyword evidence="3" id="KW-0597">Phosphoprotein</keyword>
<dbReference type="SUPFAM" id="SSF47384">
    <property type="entry name" value="Homodimeric domain of signal transducing histidine kinase"/>
    <property type="match status" value="1"/>
</dbReference>
<accession>A0A2K4ZB56</accession>
<feature type="transmembrane region" description="Helical" evidence="7">
    <location>
        <begin position="6"/>
        <end position="22"/>
    </location>
</feature>
<dbReference type="InterPro" id="IPR004358">
    <property type="entry name" value="Sig_transdc_His_kin-like_C"/>
</dbReference>
<dbReference type="AlphaFoldDB" id="A0A2K4ZB56"/>
<dbReference type="CDD" id="cd00082">
    <property type="entry name" value="HisKA"/>
    <property type="match status" value="1"/>
</dbReference>
<dbReference type="Gene3D" id="1.10.287.130">
    <property type="match status" value="1"/>
</dbReference>
<dbReference type="OrthoDB" id="9806130at2"/>
<dbReference type="SMART" id="SM00388">
    <property type="entry name" value="HisKA"/>
    <property type="match status" value="1"/>
</dbReference>
<dbReference type="PANTHER" id="PTHR43711">
    <property type="entry name" value="TWO-COMPONENT HISTIDINE KINASE"/>
    <property type="match status" value="1"/>
</dbReference>
<dbReference type="InterPro" id="IPR003661">
    <property type="entry name" value="HisK_dim/P_dom"/>
</dbReference>
<dbReference type="PANTHER" id="PTHR43711:SF1">
    <property type="entry name" value="HISTIDINE KINASE 1"/>
    <property type="match status" value="1"/>
</dbReference>
<evidence type="ECO:0000313" key="9">
    <source>
        <dbReference type="EMBL" id="SOY27694.1"/>
    </source>
</evidence>
<evidence type="ECO:0000256" key="3">
    <source>
        <dbReference type="ARBA" id="ARBA00022553"/>
    </source>
</evidence>
<evidence type="ECO:0000256" key="6">
    <source>
        <dbReference type="ARBA" id="ARBA00023012"/>
    </source>
</evidence>
<evidence type="ECO:0000256" key="5">
    <source>
        <dbReference type="ARBA" id="ARBA00022777"/>
    </source>
</evidence>
<dbReference type="RefSeq" id="WP_146039950.1">
    <property type="nucleotide sequence ID" value="NZ_JANJZD010000002.1"/>
</dbReference>
<dbReference type="PROSITE" id="PS50109">
    <property type="entry name" value="HIS_KIN"/>
    <property type="match status" value="1"/>
</dbReference>
<feature type="domain" description="Histidine kinase" evidence="8">
    <location>
        <begin position="90"/>
        <end position="345"/>
    </location>
</feature>
<dbReference type="CDD" id="cd00075">
    <property type="entry name" value="HATPase"/>
    <property type="match status" value="1"/>
</dbReference>
<keyword evidence="4 9" id="KW-0808">Transferase</keyword>
<dbReference type="InterPro" id="IPR036097">
    <property type="entry name" value="HisK_dim/P_sf"/>
</dbReference>
<dbReference type="SMART" id="SM00387">
    <property type="entry name" value="HATPase_c"/>
    <property type="match status" value="1"/>
</dbReference>
<sequence>MTELMAGLMIGGALFLAVYFVAGRRRRRRIEELTVYLENVNVSGEGTILQRKEDEFSLLEDEIYKTVTTLYRTRETALAAKENYAENLANIAHQLKTPITAASVSLQLLQEQAEDPAGQHDTYYHDAAKYRTTQHDATQNTAVQYNAVQYNAMPHSATQHTAVQHCENIRRQLERLNTLEEALLQLSRIDSGTLKLQYVQVDIFTALTIASDMLCELAAEKKVTVAIPEGECATIRGDKDWTMEAFCNLMKNCVEHTPEGGTVSCEYSQNPVYTEVRIWDNGKGFTEEDLPYLFQRFYRGKNASGTGIGIGLALSKAIVELQNGTITARNLHGGGACFEIRFYSH</sequence>
<dbReference type="Pfam" id="PF02518">
    <property type="entry name" value="HATPase_c"/>
    <property type="match status" value="1"/>
</dbReference>
<evidence type="ECO:0000256" key="7">
    <source>
        <dbReference type="SAM" id="Phobius"/>
    </source>
</evidence>
<evidence type="ECO:0000259" key="8">
    <source>
        <dbReference type="PROSITE" id="PS50109"/>
    </source>
</evidence>
<dbReference type="InterPro" id="IPR050736">
    <property type="entry name" value="Sensor_HK_Regulatory"/>
</dbReference>
<name>A0A2K4ZB56_9FIRM</name>